<feature type="transmembrane region" description="Helical" evidence="9">
    <location>
        <begin position="34"/>
        <end position="54"/>
    </location>
</feature>
<dbReference type="NCBIfam" id="TIGR00915">
    <property type="entry name" value="2A0602"/>
    <property type="match status" value="1"/>
</dbReference>
<dbReference type="SUPFAM" id="SSF82714">
    <property type="entry name" value="Multidrug efflux transporter AcrB TolC docking domain, DN and DC subdomains"/>
    <property type="match status" value="2"/>
</dbReference>
<feature type="transmembrane region" description="Helical" evidence="9">
    <location>
        <begin position="365"/>
        <end position="384"/>
    </location>
</feature>
<dbReference type="AlphaFoldDB" id="A0A841H198"/>
<feature type="transmembrane region" description="Helical" evidence="9">
    <location>
        <begin position="923"/>
        <end position="942"/>
    </location>
</feature>
<dbReference type="SUPFAM" id="SSF82693">
    <property type="entry name" value="Multidrug efflux transporter AcrB pore domain, PN1, PN2, PC1 and PC2 subdomains"/>
    <property type="match status" value="3"/>
</dbReference>
<evidence type="ECO:0000256" key="8">
    <source>
        <dbReference type="ARBA" id="ARBA00023136"/>
    </source>
</evidence>
<feature type="transmembrane region" description="Helical" evidence="9">
    <location>
        <begin position="948"/>
        <end position="973"/>
    </location>
</feature>
<dbReference type="Gene3D" id="3.30.70.1430">
    <property type="entry name" value="Multidrug efflux transporter AcrB pore domain"/>
    <property type="match status" value="2"/>
</dbReference>
<keyword evidence="3" id="KW-0813">Transport</keyword>
<dbReference type="GO" id="GO:0005886">
    <property type="term" value="C:plasma membrane"/>
    <property type="evidence" value="ECO:0007669"/>
    <property type="project" value="UniProtKB-SubCell"/>
</dbReference>
<dbReference type="GO" id="GO:0015562">
    <property type="term" value="F:efflux transmembrane transporter activity"/>
    <property type="evidence" value="ECO:0007669"/>
    <property type="project" value="InterPro"/>
</dbReference>
<name>A0A841H198_9BACT</name>
<comment type="subcellular location">
    <subcellularLocation>
        <location evidence="1">Cell inner membrane</location>
        <topology evidence="1">Multi-pass membrane protein</topology>
    </subcellularLocation>
</comment>
<evidence type="ECO:0000256" key="6">
    <source>
        <dbReference type="ARBA" id="ARBA00022692"/>
    </source>
</evidence>
<dbReference type="PANTHER" id="PTHR32063">
    <property type="match status" value="1"/>
</dbReference>
<gene>
    <name evidence="10" type="ORF">HNQ61_003511</name>
</gene>
<evidence type="ECO:0000256" key="4">
    <source>
        <dbReference type="ARBA" id="ARBA00022475"/>
    </source>
</evidence>
<keyword evidence="8 9" id="KW-0472">Membrane</keyword>
<evidence type="ECO:0000313" key="10">
    <source>
        <dbReference type="EMBL" id="MBB6071851.1"/>
    </source>
</evidence>
<dbReference type="Gene3D" id="3.30.70.1440">
    <property type="entry name" value="Multidrug efflux transporter AcrB pore domain"/>
    <property type="match status" value="1"/>
</dbReference>
<feature type="transmembrane region" description="Helical" evidence="9">
    <location>
        <begin position="391"/>
        <end position="412"/>
    </location>
</feature>
<dbReference type="FunFam" id="1.20.1640.10:FF:000001">
    <property type="entry name" value="Efflux pump membrane transporter"/>
    <property type="match status" value="1"/>
</dbReference>
<keyword evidence="6 9" id="KW-0812">Transmembrane</keyword>
<sequence length="1072" mass="114154">MIATAHPSSANRVAGLEPDGPEGKREYLFVRRPVLAIVLSIVVLLAGAITMYILPVNRYPEITPPSIQVVAVYPGASAEDVANAVAAPIEQQLAGLDGLLYYKSSNSADGVMNLSVFFDISRDQDLAAVDVQNAISLAEPQLPSSVRAQGITVTKANANILLVGALTSSNPTHDAAYLANYGKLYVENELKRLPGVGNATFFGSLDFSMLLSLDPDRMAQLGITVDDVANAVREQNATKPGGRLGREPSPMGTQLTIPVTTAGRLTTPEQFGNIIVRAQADGSVVRVKDLATVTLGSKGYDQSSRLNGKETALFALYARPGANDLDVKAAAVARLDELQKAFPAGVRWSIPFDTTPFITESIAEVIKTLAEAMLLVTFVVFLFLQGWRATVIPLLAVPVSIVGTFVGLWALGFTINTLTLFGMVLAIGIVVDDAIVVIENVERIMATEHVSPREATNRAMHQISGALIAIVLVLCSVFIPVAFVSGITGAMYQQFAVTIVISVLLSGMVALTLTPALCAMLLKHVPEDEKKQGRFFSAFNRGFGRVTNGYVRAASRMTRHPKAWAGAFVLSIGLIALLFNRVPGGFIPSEDKGYFAMAVQLPDGASLQRTVQTVEQVEAMLKADPAIAGVVAVAGLDLLSSSNQTNSATLFAMLKPWEERHSADEQMEAVLGRTNGKLFGMRQAVGFGFNFPEIPGLGTASGLEVNLQQRSGGDIRDFAGAVQEFVADANATAVQGANGGVRTDVPQLYVTVDEDAARARGVGTGQIFSTLQAMLSTLYINDFNLYGRTFRVQAEALAPFRQRPEDIGRFYVRSATNEMVPMSALVRTEMRGAPSVLTRFNGFPSAMITGTPKPGQSSGQMLDAVESLVNTKYAAQGVGFAYSGESFQERAAGGSSATVLALALLLVFLVLASQYESWSVPFAVLLGVPFGVLSAILAIWLRGMPNDVYFQVGLFAVIGLAAKNAVLIVEFATELRAQGHSVLEASMEAARERFRPILMTSFAFILGVAPLVFASGAGAASRHSLGTSVFFGMLGATVMGVFFVPFFYFAIRSLVERRGPAVVPAFAPAQGD</sequence>
<proteinExistence type="inferred from homology"/>
<evidence type="ECO:0000256" key="7">
    <source>
        <dbReference type="ARBA" id="ARBA00022989"/>
    </source>
</evidence>
<dbReference type="GO" id="GO:0042910">
    <property type="term" value="F:xenobiotic transmembrane transporter activity"/>
    <property type="evidence" value="ECO:0007669"/>
    <property type="project" value="TreeGrafter"/>
</dbReference>
<keyword evidence="7 9" id="KW-1133">Transmembrane helix</keyword>
<dbReference type="Gene3D" id="3.30.2090.10">
    <property type="entry name" value="Multidrug efflux transporter AcrB TolC docking domain, DN and DC subdomains"/>
    <property type="match status" value="2"/>
</dbReference>
<comment type="similarity">
    <text evidence="2">Belongs to the resistance-nodulation-cell division (RND) (TC 2.A.6) family.</text>
</comment>
<feature type="transmembrane region" description="Helical" evidence="9">
    <location>
        <begin position="563"/>
        <end position="582"/>
    </location>
</feature>
<accession>A0A841H198</accession>
<dbReference type="PANTHER" id="PTHR32063:SF13">
    <property type="entry name" value="MULTIDRUG EFFLUX PUMP SUBUNIT ACRB-RELATED"/>
    <property type="match status" value="1"/>
</dbReference>
<dbReference type="FunFam" id="3.30.70.1430:FF:000001">
    <property type="entry name" value="Efflux pump membrane transporter"/>
    <property type="match status" value="1"/>
</dbReference>
<keyword evidence="11" id="KW-1185">Reference proteome</keyword>
<dbReference type="Pfam" id="PF00873">
    <property type="entry name" value="ACR_tran"/>
    <property type="match status" value="1"/>
</dbReference>
<dbReference type="InterPro" id="IPR004764">
    <property type="entry name" value="MdtF-like"/>
</dbReference>
<dbReference type="EMBL" id="JACHIA010000011">
    <property type="protein sequence ID" value="MBB6071851.1"/>
    <property type="molecule type" value="Genomic_DNA"/>
</dbReference>
<feature type="transmembrane region" description="Helical" evidence="9">
    <location>
        <begin position="891"/>
        <end position="911"/>
    </location>
</feature>
<protein>
    <submittedName>
        <fullName evidence="10">Hydrophobe/amphiphile efflux-1 (HAE1) family protein</fullName>
    </submittedName>
</protein>
<comment type="caution">
    <text evidence="10">The sequence shown here is derived from an EMBL/GenBank/DDBJ whole genome shotgun (WGS) entry which is preliminary data.</text>
</comment>
<feature type="transmembrane region" description="Helical" evidence="9">
    <location>
        <begin position="495"/>
        <end position="522"/>
    </location>
</feature>
<dbReference type="PRINTS" id="PR00702">
    <property type="entry name" value="ACRIFLAVINRP"/>
</dbReference>
<dbReference type="NCBIfam" id="NF000282">
    <property type="entry name" value="RND_permease_1"/>
    <property type="match status" value="1"/>
</dbReference>
<keyword evidence="4" id="KW-1003">Cell membrane</keyword>
<feature type="transmembrane region" description="Helical" evidence="9">
    <location>
        <begin position="418"/>
        <end position="438"/>
    </location>
</feature>
<dbReference type="Gene3D" id="3.30.70.1320">
    <property type="entry name" value="Multidrug efflux transporter AcrB pore domain like"/>
    <property type="match status" value="1"/>
</dbReference>
<keyword evidence="5" id="KW-0997">Cell inner membrane</keyword>
<dbReference type="RefSeq" id="WP_205761604.1">
    <property type="nucleotide sequence ID" value="NZ_JABDTL010000001.1"/>
</dbReference>
<dbReference type="GO" id="GO:0009636">
    <property type="term" value="P:response to toxic substance"/>
    <property type="evidence" value="ECO:0007669"/>
    <property type="project" value="UniProtKB-ARBA"/>
</dbReference>
<evidence type="ECO:0000256" key="1">
    <source>
        <dbReference type="ARBA" id="ARBA00004429"/>
    </source>
</evidence>
<dbReference type="InterPro" id="IPR001036">
    <property type="entry name" value="Acrflvin-R"/>
</dbReference>
<dbReference type="InterPro" id="IPR027463">
    <property type="entry name" value="AcrB_DN_DC_subdom"/>
</dbReference>
<evidence type="ECO:0000256" key="3">
    <source>
        <dbReference type="ARBA" id="ARBA00022448"/>
    </source>
</evidence>
<dbReference type="Proteomes" id="UP000582837">
    <property type="component" value="Unassembled WGS sequence"/>
</dbReference>
<organism evidence="10 11">
    <name type="scientific">Longimicrobium terrae</name>
    <dbReference type="NCBI Taxonomy" id="1639882"/>
    <lineage>
        <taxon>Bacteria</taxon>
        <taxon>Pseudomonadati</taxon>
        <taxon>Gemmatimonadota</taxon>
        <taxon>Longimicrobiia</taxon>
        <taxon>Longimicrobiales</taxon>
        <taxon>Longimicrobiaceae</taxon>
        <taxon>Longimicrobium</taxon>
    </lineage>
</organism>
<dbReference type="Gene3D" id="1.20.1640.10">
    <property type="entry name" value="Multidrug efflux transporter AcrB transmembrane domain"/>
    <property type="match status" value="2"/>
</dbReference>
<feature type="transmembrane region" description="Helical" evidence="9">
    <location>
        <begin position="994"/>
        <end position="1017"/>
    </location>
</feature>
<evidence type="ECO:0000256" key="9">
    <source>
        <dbReference type="SAM" id="Phobius"/>
    </source>
</evidence>
<feature type="transmembrane region" description="Helical" evidence="9">
    <location>
        <begin position="1029"/>
        <end position="1051"/>
    </location>
</feature>
<evidence type="ECO:0000256" key="5">
    <source>
        <dbReference type="ARBA" id="ARBA00022519"/>
    </source>
</evidence>
<dbReference type="SUPFAM" id="SSF82866">
    <property type="entry name" value="Multidrug efflux transporter AcrB transmembrane domain"/>
    <property type="match status" value="2"/>
</dbReference>
<evidence type="ECO:0000313" key="11">
    <source>
        <dbReference type="Proteomes" id="UP000582837"/>
    </source>
</evidence>
<feature type="transmembrane region" description="Helical" evidence="9">
    <location>
        <begin position="459"/>
        <end position="483"/>
    </location>
</feature>
<reference evidence="10 11" key="1">
    <citation type="submission" date="2020-08" db="EMBL/GenBank/DDBJ databases">
        <title>Genomic Encyclopedia of Type Strains, Phase IV (KMG-IV): sequencing the most valuable type-strain genomes for metagenomic binning, comparative biology and taxonomic classification.</title>
        <authorList>
            <person name="Goeker M."/>
        </authorList>
    </citation>
    <scope>NUCLEOTIDE SEQUENCE [LARGE SCALE GENOMIC DNA]</scope>
    <source>
        <strain evidence="10 11">DSM 29007</strain>
    </source>
</reference>
<evidence type="ECO:0000256" key="2">
    <source>
        <dbReference type="ARBA" id="ARBA00010942"/>
    </source>
</evidence>